<sequence length="45" mass="4874">VDHQPLTFEQAMQQQVAVARIGARQSLETGPERLITGLSSLIPEG</sequence>
<reference evidence="1 2" key="1">
    <citation type="submission" date="2017-01" db="EMBL/GenBank/DDBJ databases">
        <authorList>
            <person name="Mah S.A."/>
            <person name="Swanson W.J."/>
            <person name="Moy G.W."/>
            <person name="Vacquier V.D."/>
        </authorList>
    </citation>
    <scope>NUCLEOTIDE SEQUENCE [LARGE SCALE GENOMIC DNA]</scope>
    <source>
        <strain evidence="1 2">M9</strain>
    </source>
</reference>
<dbReference type="Proteomes" id="UP000223759">
    <property type="component" value="Unassembled WGS sequence"/>
</dbReference>
<evidence type="ECO:0000313" key="2">
    <source>
        <dbReference type="Proteomes" id="UP000223759"/>
    </source>
</evidence>
<name>A0A1R3W7I3_9GAMM</name>
<organism evidence="1 2">
    <name type="scientific">Ectothiorhodosinus mongolicus</name>
    <dbReference type="NCBI Taxonomy" id="233100"/>
    <lineage>
        <taxon>Bacteria</taxon>
        <taxon>Pseudomonadati</taxon>
        <taxon>Pseudomonadota</taxon>
        <taxon>Gammaproteobacteria</taxon>
        <taxon>Chromatiales</taxon>
        <taxon>Ectothiorhodospiraceae</taxon>
        <taxon>Ectothiorhodosinus</taxon>
    </lineage>
</organism>
<dbReference type="AlphaFoldDB" id="A0A1R3W7I3"/>
<evidence type="ECO:0000313" key="1">
    <source>
        <dbReference type="EMBL" id="SIT73685.1"/>
    </source>
</evidence>
<gene>
    <name evidence="1" type="ORF">SAMN05216526_1883</name>
</gene>
<feature type="non-terminal residue" evidence="1">
    <location>
        <position position="1"/>
    </location>
</feature>
<proteinExistence type="predicted"/>
<protein>
    <submittedName>
        <fullName evidence="1">Uncharacterized protein</fullName>
    </submittedName>
</protein>
<dbReference type="EMBL" id="FTPK01000004">
    <property type="protein sequence ID" value="SIT73685.1"/>
    <property type="molecule type" value="Genomic_DNA"/>
</dbReference>
<keyword evidence="2" id="KW-1185">Reference proteome</keyword>
<accession>A0A1R3W7I3</accession>